<evidence type="ECO:0000313" key="5">
    <source>
        <dbReference type="Proteomes" id="UP000266841"/>
    </source>
</evidence>
<comment type="caution">
    <text evidence="4">The sequence shown here is derived from an EMBL/GenBank/DDBJ whole genome shotgun (WGS) entry which is preliminary data.</text>
</comment>
<protein>
    <submittedName>
        <fullName evidence="4">Uncharacterized protein</fullName>
    </submittedName>
</protein>
<feature type="region of interest" description="Disordered" evidence="2">
    <location>
        <begin position="549"/>
        <end position="585"/>
    </location>
</feature>
<feature type="chain" id="PRO_5003840327" evidence="3">
    <location>
        <begin position="20"/>
        <end position="638"/>
    </location>
</feature>
<feature type="compositionally biased region" description="Basic and acidic residues" evidence="2">
    <location>
        <begin position="549"/>
        <end position="565"/>
    </location>
</feature>
<proteinExistence type="predicted"/>
<accession>K0RJG7</accession>
<keyword evidence="3" id="KW-0732">Signal</keyword>
<keyword evidence="1" id="KW-0175">Coiled coil</keyword>
<reference evidence="4 5" key="1">
    <citation type="journal article" date="2012" name="Genome Biol.">
        <title>Genome and low-iron response of an oceanic diatom adapted to chronic iron limitation.</title>
        <authorList>
            <person name="Lommer M."/>
            <person name="Specht M."/>
            <person name="Roy A.S."/>
            <person name="Kraemer L."/>
            <person name="Andreson R."/>
            <person name="Gutowska M.A."/>
            <person name="Wolf J."/>
            <person name="Bergner S.V."/>
            <person name="Schilhabel M.B."/>
            <person name="Klostermeier U.C."/>
            <person name="Beiko R.G."/>
            <person name="Rosenstiel P."/>
            <person name="Hippler M."/>
            <person name="Laroche J."/>
        </authorList>
    </citation>
    <scope>NUCLEOTIDE SEQUENCE [LARGE SCALE GENOMIC DNA]</scope>
    <source>
        <strain evidence="4 5">CCMP1005</strain>
    </source>
</reference>
<dbReference type="OrthoDB" id="41001at2759"/>
<evidence type="ECO:0000256" key="2">
    <source>
        <dbReference type="SAM" id="MobiDB-lite"/>
    </source>
</evidence>
<organism evidence="4 5">
    <name type="scientific">Thalassiosira oceanica</name>
    <name type="common">Marine diatom</name>
    <dbReference type="NCBI Taxonomy" id="159749"/>
    <lineage>
        <taxon>Eukaryota</taxon>
        <taxon>Sar</taxon>
        <taxon>Stramenopiles</taxon>
        <taxon>Ochrophyta</taxon>
        <taxon>Bacillariophyta</taxon>
        <taxon>Coscinodiscophyceae</taxon>
        <taxon>Thalassiosirophycidae</taxon>
        <taxon>Thalassiosirales</taxon>
        <taxon>Thalassiosiraceae</taxon>
        <taxon>Thalassiosira</taxon>
    </lineage>
</organism>
<evidence type="ECO:0000256" key="1">
    <source>
        <dbReference type="SAM" id="Coils"/>
    </source>
</evidence>
<name>K0RJG7_THAOC</name>
<evidence type="ECO:0000313" key="4">
    <source>
        <dbReference type="EMBL" id="EJK49036.1"/>
    </source>
</evidence>
<sequence>MRLHLPATLVALGWSRSLAFAPPSTIIGKSFPLTQDDTQDLRTTPSTSALYASIDDDEDDEDGLDSLIGKKLGIDIGSQLPSLSPEEIADIKVAAQATLDEAIDGRLAEIQDLREELQNELSESRQRMNVAAELNVQLEKQSLMNKIDQISDKFLSENSELRASTKRVAEADAKSSGRGVQWGSWGTLDDGEVVISPTGIEGPTKLLGSIDAARRKEQLLRDSGDGFIDDMPALVNTENRVLVIVDENKDKGSKQVIEQLTALLKDVFDSDISIETYSPASNIPMGGNNAQTAIVFASSLNDRSSLENVLSRVLKRTAPVAGGMAGTPPSHVVLISSLGTERTNKMPYSMQNLFGGKLDKVREIELALVSISRGRKQGTQTPLDYTIVKLGDIVNSDGDYEADVKILPGDKLDGEIGVNAAANVLLQAMAYQPYARNSTLCAAGSMPADSALDAAAWNDMFLCLSGPELLRIEAGSGTDVKEALFDPKFEQLAEYVQGWSTQYEGDRKGTGLTTPVLVRRSRKPSASEIDGVAARQGIRILFQSTNTGDRYKSASEEKADEKERSGGGTTTRASPTKLVGKPSKEGGVEVLIEKTTGGTIRVRARRCNMGDKTIVKEMSEEVIVKNLKRAVTAWVEAR</sequence>
<feature type="coiled-coil region" evidence="1">
    <location>
        <begin position="103"/>
        <end position="141"/>
    </location>
</feature>
<dbReference type="eggNOG" id="ENOG502SAMM">
    <property type="taxonomic scope" value="Eukaryota"/>
</dbReference>
<keyword evidence="5" id="KW-1185">Reference proteome</keyword>
<evidence type="ECO:0000256" key="3">
    <source>
        <dbReference type="SAM" id="SignalP"/>
    </source>
</evidence>
<gene>
    <name evidence="4" type="ORF">THAOC_32126</name>
</gene>
<feature type="signal peptide" evidence="3">
    <location>
        <begin position="1"/>
        <end position="19"/>
    </location>
</feature>
<dbReference type="OMA" id="KMPYSMQ"/>
<dbReference type="AlphaFoldDB" id="K0RJG7"/>
<dbReference type="Proteomes" id="UP000266841">
    <property type="component" value="Unassembled WGS sequence"/>
</dbReference>
<dbReference type="EMBL" id="AGNL01045188">
    <property type="protein sequence ID" value="EJK49036.1"/>
    <property type="molecule type" value="Genomic_DNA"/>
</dbReference>
<dbReference type="Gene3D" id="3.40.50.720">
    <property type="entry name" value="NAD(P)-binding Rossmann-like Domain"/>
    <property type="match status" value="1"/>
</dbReference>